<dbReference type="GO" id="GO:0005615">
    <property type="term" value="C:extracellular space"/>
    <property type="evidence" value="ECO:0007669"/>
    <property type="project" value="TreeGrafter"/>
</dbReference>
<name>A0A6P3V8J4_OCTDE</name>
<sequence length="345" mass="37735">MQNVVMQMTEDPWAAETTRSTEQLHFSVTKLCGYSAPGMCSLRLLIAVGFLLCYLLLHPVDAISYRKQTNVSTPLVSALGSQPSSSYPFSCLTLLPKSLPGFTYMTPLPKYLVGLALRNALEEAGCQAEVQALDFQLYRWGGLNATQVLIRHLQGLQKGGSAENRVSIEALASALQRLNGDYSKRIRRSPTTKDCENTQEEGIYNVIQMVPGVGTYYNLGTALYYAIQNCSDKAKERGKNGAIDLGYDLLTAMAGMSGGPMGLVISASLKPALKAGVEHLIQYYYKEKAASTPQTETSKASLWTTSYISDLEETVTTALPISQEVSPAPYLGWAFFKSYGHVLMF</sequence>
<reference evidence="2" key="1">
    <citation type="submission" date="2025-08" db="UniProtKB">
        <authorList>
            <consortium name="RefSeq"/>
        </authorList>
    </citation>
    <scope>IDENTIFICATION</scope>
</reference>
<evidence type="ECO:0000313" key="2">
    <source>
        <dbReference type="RefSeq" id="XP_012368349.2"/>
    </source>
</evidence>
<dbReference type="OrthoDB" id="9895613at2759"/>
<gene>
    <name evidence="2" type="primary">Apof</name>
</gene>
<evidence type="ECO:0000313" key="1">
    <source>
        <dbReference type="Proteomes" id="UP000515203"/>
    </source>
</evidence>
<dbReference type="GO" id="GO:0008203">
    <property type="term" value="P:cholesterol metabolic process"/>
    <property type="evidence" value="ECO:0007669"/>
    <property type="project" value="TreeGrafter"/>
</dbReference>
<dbReference type="Proteomes" id="UP000515203">
    <property type="component" value="Unplaced"/>
</dbReference>
<dbReference type="PANTHER" id="PTHR15011:SF3">
    <property type="entry name" value="APOLIPOPROTEIN F"/>
    <property type="match status" value="1"/>
</dbReference>
<dbReference type="PANTHER" id="PTHR15011">
    <property type="entry name" value="APOLIPOPROTEIN F"/>
    <property type="match status" value="1"/>
</dbReference>
<dbReference type="CTD" id="319"/>
<dbReference type="InParanoid" id="A0A6P3V8J4"/>
<dbReference type="InterPro" id="IPR026114">
    <property type="entry name" value="APOF"/>
</dbReference>
<dbReference type="Pfam" id="PF15148">
    <property type="entry name" value="Apolipo_F"/>
    <property type="match status" value="1"/>
</dbReference>
<protein>
    <submittedName>
        <fullName evidence="2">Apolipoprotein F</fullName>
    </submittedName>
</protein>
<dbReference type="AlphaFoldDB" id="A0A6P3V8J4"/>
<keyword evidence="1" id="KW-1185">Reference proteome</keyword>
<organism evidence="1 2">
    <name type="scientific">Octodon degus</name>
    <name type="common">Degu</name>
    <name type="synonym">Sciurus degus</name>
    <dbReference type="NCBI Taxonomy" id="10160"/>
    <lineage>
        <taxon>Eukaryota</taxon>
        <taxon>Metazoa</taxon>
        <taxon>Chordata</taxon>
        <taxon>Craniata</taxon>
        <taxon>Vertebrata</taxon>
        <taxon>Euteleostomi</taxon>
        <taxon>Mammalia</taxon>
        <taxon>Eutheria</taxon>
        <taxon>Euarchontoglires</taxon>
        <taxon>Glires</taxon>
        <taxon>Rodentia</taxon>
        <taxon>Hystricomorpha</taxon>
        <taxon>Octodontidae</taxon>
        <taxon>Octodon</taxon>
    </lineage>
</organism>
<proteinExistence type="predicted"/>
<dbReference type="FunCoup" id="A0A6P3V8J4">
    <property type="interactions" value="205"/>
</dbReference>
<accession>A0A6P3V8J4</accession>
<dbReference type="RefSeq" id="XP_012368349.2">
    <property type="nucleotide sequence ID" value="XM_012512895.2"/>
</dbReference>
<dbReference type="GeneID" id="101579687"/>